<reference evidence="1 2" key="1">
    <citation type="submission" date="2019-03" db="EMBL/GenBank/DDBJ databases">
        <title>Diverse conjugative elements silence natural transformation in Legionella species.</title>
        <authorList>
            <person name="Durieux I."/>
            <person name="Ginevra C."/>
            <person name="Attaiech L."/>
            <person name="Picq K."/>
            <person name="Juan P.A."/>
            <person name="Jarraud S."/>
            <person name="Charpentier X."/>
        </authorList>
    </citation>
    <scope>NUCLEOTIDE SEQUENCE [LARGE SCALE GENOMIC DNA]</scope>
    <source>
        <strain evidence="1 2">HL-0427-4011</strain>
    </source>
</reference>
<dbReference type="AlphaFoldDB" id="A0AAX1EI52"/>
<evidence type="ECO:0000313" key="2">
    <source>
        <dbReference type="Proteomes" id="UP000295517"/>
    </source>
</evidence>
<organism evidence="1 2">
    <name type="scientific">Legionella israelensis</name>
    <dbReference type="NCBI Taxonomy" id="454"/>
    <lineage>
        <taxon>Bacteria</taxon>
        <taxon>Pseudomonadati</taxon>
        <taxon>Pseudomonadota</taxon>
        <taxon>Gammaproteobacteria</taxon>
        <taxon>Legionellales</taxon>
        <taxon>Legionellaceae</taxon>
        <taxon>Legionella</taxon>
    </lineage>
</organism>
<dbReference type="RefSeq" id="WP_135060899.1">
    <property type="nucleotide sequence ID" value="NZ_CP038254.1"/>
</dbReference>
<gene>
    <name evidence="1" type="ORF">E3983_10260</name>
</gene>
<accession>A0AAX1EI52</accession>
<name>A0AAX1EI52_9GAMM</name>
<protein>
    <submittedName>
        <fullName evidence="1">Uncharacterized protein</fullName>
    </submittedName>
</protein>
<dbReference type="Proteomes" id="UP000295517">
    <property type="component" value="Chromosome"/>
</dbReference>
<sequence length="277" mass="32037">MPRNRMIKCEFWTSEQVLSCSPLSRLLFIGLWNFADDNGVHQASYLRLKAEIFPADEFTIENIKNLINELISNNLLIEYEAENKKYWMVTGWKQHQKIDKPTYRHPLPSLKSDDISETSLPYIDEHSTSVHRNIDNNSTTSSRIVATKEKKKKVKEKNNIGEVKTSPVDAISTDIQEIFQYWQEIMNHPKAKLDKKRKKIIKDALELGYSIGELKQAIDGCSKTPHNMGKNDRHQIYDDIGLILRDSDHIERFINNSNINPHTNGDQSLPDFMKGVL</sequence>
<proteinExistence type="predicted"/>
<evidence type="ECO:0000313" key="1">
    <source>
        <dbReference type="EMBL" id="QBR84713.1"/>
    </source>
</evidence>
<dbReference type="EMBL" id="CP038254">
    <property type="protein sequence ID" value="QBR84713.1"/>
    <property type="molecule type" value="Genomic_DNA"/>
</dbReference>